<organism evidence="1 2">
    <name type="scientific">Adineta steineri</name>
    <dbReference type="NCBI Taxonomy" id="433720"/>
    <lineage>
        <taxon>Eukaryota</taxon>
        <taxon>Metazoa</taxon>
        <taxon>Spiralia</taxon>
        <taxon>Gnathifera</taxon>
        <taxon>Rotifera</taxon>
        <taxon>Eurotatoria</taxon>
        <taxon>Bdelloidea</taxon>
        <taxon>Adinetida</taxon>
        <taxon>Adinetidae</taxon>
        <taxon>Adineta</taxon>
    </lineage>
</organism>
<comment type="caution">
    <text evidence="1">The sequence shown here is derived from an EMBL/GenBank/DDBJ whole genome shotgun (WGS) entry which is preliminary data.</text>
</comment>
<dbReference type="Proteomes" id="UP000663860">
    <property type="component" value="Unassembled WGS sequence"/>
</dbReference>
<evidence type="ECO:0000313" key="2">
    <source>
        <dbReference type="Proteomes" id="UP000663860"/>
    </source>
</evidence>
<reference evidence="1" key="1">
    <citation type="submission" date="2021-02" db="EMBL/GenBank/DDBJ databases">
        <authorList>
            <person name="Nowell W R."/>
        </authorList>
    </citation>
    <scope>NUCLEOTIDE SEQUENCE</scope>
</reference>
<evidence type="ECO:0000313" key="1">
    <source>
        <dbReference type="EMBL" id="CAF1236149.1"/>
    </source>
</evidence>
<protein>
    <submittedName>
        <fullName evidence="1">Uncharacterized protein</fullName>
    </submittedName>
</protein>
<sequence>MNSSRDSSLNSIIKLSRQYSTATTTSDVGESLYDGDLEWDKSDFTRHLPESDALSSYDIHEMAEILRNHFLEFDMLSQIGEHSILSRQSTFSDAFPTISNEEYIKNNLPKKKTSFILSKFI</sequence>
<dbReference type="EMBL" id="CAJNOE010000479">
    <property type="protein sequence ID" value="CAF1236149.1"/>
    <property type="molecule type" value="Genomic_DNA"/>
</dbReference>
<name>A0A814Z0J4_9BILA</name>
<proteinExistence type="predicted"/>
<gene>
    <name evidence="1" type="ORF">IZO911_LOCUS30531</name>
</gene>
<accession>A0A814Z0J4</accession>
<dbReference type="AlphaFoldDB" id="A0A814Z0J4"/>